<dbReference type="EMBL" id="UINC01198405">
    <property type="protein sequence ID" value="SVE16348.1"/>
    <property type="molecule type" value="Genomic_DNA"/>
</dbReference>
<feature type="domain" description="CAAX prenyl protease 2/Lysostaphin resistance protein A-like" evidence="2">
    <location>
        <begin position="131"/>
        <end position="204"/>
    </location>
</feature>
<sequence>MNTTYPNLGQILRVSLPALLLAQFLIWPIVGLSLPYIGIIAAEMTLLWFMILYIRSNRLSSENLLLLNATPISTLLLTIPVAICCSLVVAELDLHIANLLTILDLRMPLSFQRNLLELQIFNEITEIPGGLTALVLAPAFCEELFFRGFVLSGLYTHYGPRWALFGSALLFAASHFNPWQFIPLFIFGLFLGALVYWTHSIYPAL</sequence>
<reference evidence="3" key="1">
    <citation type="submission" date="2018-05" db="EMBL/GenBank/DDBJ databases">
        <authorList>
            <person name="Lanie J.A."/>
            <person name="Ng W.-L."/>
            <person name="Kazmierczak K.M."/>
            <person name="Andrzejewski T.M."/>
            <person name="Davidsen T.M."/>
            <person name="Wayne K.J."/>
            <person name="Tettelin H."/>
            <person name="Glass J.I."/>
            <person name="Rusch D."/>
            <person name="Podicherti R."/>
            <person name="Tsui H.-C.T."/>
            <person name="Winkler M.E."/>
        </authorList>
    </citation>
    <scope>NUCLEOTIDE SEQUENCE</scope>
</reference>
<dbReference type="Pfam" id="PF02517">
    <property type="entry name" value="Rce1-like"/>
    <property type="match status" value="1"/>
</dbReference>
<evidence type="ECO:0000256" key="1">
    <source>
        <dbReference type="SAM" id="Phobius"/>
    </source>
</evidence>
<proteinExistence type="predicted"/>
<evidence type="ECO:0000259" key="2">
    <source>
        <dbReference type="Pfam" id="PF02517"/>
    </source>
</evidence>
<feature type="non-terminal residue" evidence="3">
    <location>
        <position position="205"/>
    </location>
</feature>
<accession>A0A383BAA0</accession>
<evidence type="ECO:0000313" key="3">
    <source>
        <dbReference type="EMBL" id="SVE16348.1"/>
    </source>
</evidence>
<dbReference type="AlphaFoldDB" id="A0A383BAA0"/>
<gene>
    <name evidence="3" type="ORF">METZ01_LOCUS469202</name>
</gene>
<organism evidence="3">
    <name type="scientific">marine metagenome</name>
    <dbReference type="NCBI Taxonomy" id="408172"/>
    <lineage>
        <taxon>unclassified sequences</taxon>
        <taxon>metagenomes</taxon>
        <taxon>ecological metagenomes</taxon>
    </lineage>
</organism>
<dbReference type="GO" id="GO:0004175">
    <property type="term" value="F:endopeptidase activity"/>
    <property type="evidence" value="ECO:0007669"/>
    <property type="project" value="UniProtKB-ARBA"/>
</dbReference>
<dbReference type="InterPro" id="IPR003675">
    <property type="entry name" value="Rce1/LyrA-like_dom"/>
</dbReference>
<keyword evidence="1" id="KW-0472">Membrane</keyword>
<feature type="transmembrane region" description="Helical" evidence="1">
    <location>
        <begin position="36"/>
        <end position="54"/>
    </location>
</feature>
<keyword evidence="1" id="KW-1133">Transmembrane helix</keyword>
<feature type="transmembrane region" description="Helical" evidence="1">
    <location>
        <begin position="182"/>
        <end position="202"/>
    </location>
</feature>
<dbReference type="GO" id="GO:0080120">
    <property type="term" value="P:CAAX-box protein maturation"/>
    <property type="evidence" value="ECO:0007669"/>
    <property type="project" value="UniProtKB-ARBA"/>
</dbReference>
<name>A0A383BAA0_9ZZZZ</name>
<dbReference type="PANTHER" id="PTHR43592">
    <property type="entry name" value="CAAX AMINO TERMINAL PROTEASE"/>
    <property type="match status" value="1"/>
</dbReference>
<protein>
    <recommendedName>
        <fullName evidence="2">CAAX prenyl protease 2/Lysostaphin resistance protein A-like domain-containing protein</fullName>
    </recommendedName>
</protein>
<keyword evidence="1" id="KW-0812">Transmembrane</keyword>
<dbReference type="PANTHER" id="PTHR43592:SF15">
    <property type="entry name" value="CAAX AMINO TERMINAL PROTEASE FAMILY PROTEIN"/>
    <property type="match status" value="1"/>
</dbReference>
<feature type="transmembrane region" description="Helical" evidence="1">
    <location>
        <begin position="66"/>
        <end position="90"/>
    </location>
</feature>